<name>A0ABV6PXG1_9BURK</name>
<comment type="caution">
    <text evidence="2">The sequence shown here is derived from an EMBL/GenBank/DDBJ whole genome shotgun (WGS) entry which is preliminary data.</text>
</comment>
<evidence type="ECO:0000313" key="3">
    <source>
        <dbReference type="Proteomes" id="UP001589834"/>
    </source>
</evidence>
<organism evidence="2 3">
    <name type="scientific">Ottowia pentelensis</name>
    <dbReference type="NCBI Taxonomy" id="511108"/>
    <lineage>
        <taxon>Bacteria</taxon>
        <taxon>Pseudomonadati</taxon>
        <taxon>Pseudomonadota</taxon>
        <taxon>Betaproteobacteria</taxon>
        <taxon>Burkholderiales</taxon>
        <taxon>Comamonadaceae</taxon>
        <taxon>Ottowia</taxon>
    </lineage>
</organism>
<keyword evidence="1" id="KW-0472">Membrane</keyword>
<keyword evidence="1" id="KW-0812">Transmembrane</keyword>
<proteinExistence type="predicted"/>
<sequence>MKTDELIGLLATHAGAERRPATGAALARAVCVGLLGSLAIVLAGYGLNHQFPQVLGMPLFWMKLGMPVLVALCAGVVASRLARPGVSAGRAGWGIALALVVVWGVAAGQWLAAPPPARAELLWGQTWRSCAFSIGLISLPVLVAALGALREMAPTRLRLAGAAAGALAGGAGAAVYALHCPELGAPFIAVWYVLGMALPVAVGAWLGPRVLRW</sequence>
<keyword evidence="3" id="KW-1185">Reference proteome</keyword>
<feature type="transmembrane region" description="Helical" evidence="1">
    <location>
        <begin position="59"/>
        <end position="79"/>
    </location>
</feature>
<dbReference type="Pfam" id="PF06532">
    <property type="entry name" value="NrsF"/>
    <property type="match status" value="1"/>
</dbReference>
<reference evidence="2 3" key="1">
    <citation type="submission" date="2024-09" db="EMBL/GenBank/DDBJ databases">
        <authorList>
            <person name="Sun Q."/>
            <person name="Mori K."/>
        </authorList>
    </citation>
    <scope>NUCLEOTIDE SEQUENCE [LARGE SCALE GENOMIC DNA]</scope>
    <source>
        <strain evidence="2 3">NCAIM B.02336</strain>
    </source>
</reference>
<keyword evidence="1" id="KW-1133">Transmembrane helix</keyword>
<protein>
    <submittedName>
        <fullName evidence="2">NrsF family protein</fullName>
    </submittedName>
</protein>
<accession>A0ABV6PXG1</accession>
<feature type="transmembrane region" description="Helical" evidence="1">
    <location>
        <begin position="131"/>
        <end position="149"/>
    </location>
</feature>
<dbReference type="EMBL" id="JBHLTN010000044">
    <property type="protein sequence ID" value="MFC0594512.1"/>
    <property type="molecule type" value="Genomic_DNA"/>
</dbReference>
<feature type="transmembrane region" description="Helical" evidence="1">
    <location>
        <begin position="185"/>
        <end position="207"/>
    </location>
</feature>
<feature type="transmembrane region" description="Helical" evidence="1">
    <location>
        <begin position="161"/>
        <end position="179"/>
    </location>
</feature>
<dbReference type="Proteomes" id="UP001589834">
    <property type="component" value="Unassembled WGS sequence"/>
</dbReference>
<feature type="transmembrane region" description="Helical" evidence="1">
    <location>
        <begin position="25"/>
        <end position="47"/>
    </location>
</feature>
<evidence type="ECO:0000256" key="1">
    <source>
        <dbReference type="SAM" id="Phobius"/>
    </source>
</evidence>
<evidence type="ECO:0000313" key="2">
    <source>
        <dbReference type="EMBL" id="MFC0594512.1"/>
    </source>
</evidence>
<gene>
    <name evidence="2" type="ORF">ACFFGG_18330</name>
</gene>
<feature type="transmembrane region" description="Helical" evidence="1">
    <location>
        <begin position="91"/>
        <end position="111"/>
    </location>
</feature>
<dbReference type="RefSeq" id="WP_377485283.1">
    <property type="nucleotide sequence ID" value="NZ_JBHLTN010000044.1"/>
</dbReference>
<dbReference type="InterPro" id="IPR009495">
    <property type="entry name" value="NrsF"/>
</dbReference>